<evidence type="ECO:0000313" key="3">
    <source>
        <dbReference type="EMBL" id="PVZ94262.1"/>
    </source>
</evidence>
<dbReference type="InterPro" id="IPR036291">
    <property type="entry name" value="NAD(P)-bd_dom_sf"/>
</dbReference>
<reference evidence="3 4" key="1">
    <citation type="submission" date="2018-05" db="EMBL/GenBank/DDBJ databases">
        <title>Amnibacterium sp. M8JJ-5, whole genome shotgun sequence.</title>
        <authorList>
            <person name="Tuo L."/>
        </authorList>
    </citation>
    <scope>NUCLEOTIDE SEQUENCE [LARGE SCALE GENOMIC DNA]</scope>
    <source>
        <strain evidence="3 4">M8JJ-5</strain>
    </source>
</reference>
<protein>
    <submittedName>
        <fullName evidence="3">Short-chain dehydrogenase</fullName>
    </submittedName>
</protein>
<organism evidence="3 4">
    <name type="scientific">Amnibacterium flavum</name>
    <dbReference type="NCBI Taxonomy" id="2173173"/>
    <lineage>
        <taxon>Bacteria</taxon>
        <taxon>Bacillati</taxon>
        <taxon>Actinomycetota</taxon>
        <taxon>Actinomycetes</taxon>
        <taxon>Micrococcales</taxon>
        <taxon>Microbacteriaceae</taxon>
        <taxon>Amnibacterium</taxon>
    </lineage>
</organism>
<dbReference type="Proteomes" id="UP000244893">
    <property type="component" value="Unassembled WGS sequence"/>
</dbReference>
<dbReference type="PRINTS" id="PR00081">
    <property type="entry name" value="GDHRDH"/>
</dbReference>
<proteinExistence type="inferred from homology"/>
<dbReference type="AlphaFoldDB" id="A0A2V1HRI0"/>
<evidence type="ECO:0000313" key="4">
    <source>
        <dbReference type="Proteomes" id="UP000244893"/>
    </source>
</evidence>
<keyword evidence="2" id="KW-0560">Oxidoreductase</keyword>
<accession>A0A2V1HRI0</accession>
<dbReference type="PROSITE" id="PS00061">
    <property type="entry name" value="ADH_SHORT"/>
    <property type="match status" value="1"/>
</dbReference>
<dbReference type="GO" id="GO:0016491">
    <property type="term" value="F:oxidoreductase activity"/>
    <property type="evidence" value="ECO:0007669"/>
    <property type="project" value="UniProtKB-KW"/>
</dbReference>
<sequence length="315" mass="34187">MSHARREFTPTTVCRARRARPRTSIVNVAEVSGTGSRVVLTGGARGIGHAAALQLAARRIPLVLAVRDIERGLAARRSILQASPDASVDLLPLDLASLGSVREFAAIYADRFDPWSALVLNAGAILVPHREMTQDGFEMHLGVNHLGHFALTGLMLPLAAPNARVVTASSIAARMGRIQFHDLRWDHGYTPFRAYAASKRAGLVFARALHRKSLDERLGIRSIATHPGYAVSSERLRSARRLYERGFAHDYAAGAGPIVRAVTDPDLLGGEYLAPSGRFQTRGAPEPISVPSFADDALLSARLWRISGQLTRIAW</sequence>
<dbReference type="PANTHER" id="PTHR24320:SF148">
    <property type="entry name" value="NAD(P)-BINDING ROSSMANN-FOLD SUPERFAMILY PROTEIN"/>
    <property type="match status" value="1"/>
</dbReference>
<evidence type="ECO:0000256" key="2">
    <source>
        <dbReference type="ARBA" id="ARBA00023002"/>
    </source>
</evidence>
<dbReference type="SUPFAM" id="SSF51735">
    <property type="entry name" value="NAD(P)-binding Rossmann-fold domains"/>
    <property type="match status" value="1"/>
</dbReference>
<dbReference type="PANTHER" id="PTHR24320">
    <property type="entry name" value="RETINOL DEHYDROGENASE"/>
    <property type="match status" value="1"/>
</dbReference>
<dbReference type="InterPro" id="IPR002347">
    <property type="entry name" value="SDR_fam"/>
</dbReference>
<dbReference type="OrthoDB" id="4577644at2"/>
<gene>
    <name evidence="3" type="ORF">DDQ50_11000</name>
</gene>
<comment type="caution">
    <text evidence="3">The sequence shown here is derived from an EMBL/GenBank/DDBJ whole genome shotgun (WGS) entry which is preliminary data.</text>
</comment>
<keyword evidence="4" id="KW-1185">Reference proteome</keyword>
<evidence type="ECO:0000256" key="1">
    <source>
        <dbReference type="ARBA" id="ARBA00006484"/>
    </source>
</evidence>
<comment type="similarity">
    <text evidence="1">Belongs to the short-chain dehydrogenases/reductases (SDR) family.</text>
</comment>
<dbReference type="InterPro" id="IPR020904">
    <property type="entry name" value="Sc_DH/Rdtase_CS"/>
</dbReference>
<name>A0A2V1HRI0_9MICO</name>
<dbReference type="Pfam" id="PF00106">
    <property type="entry name" value="adh_short"/>
    <property type="match status" value="1"/>
</dbReference>
<dbReference type="EMBL" id="QEOP01000002">
    <property type="protein sequence ID" value="PVZ94262.1"/>
    <property type="molecule type" value="Genomic_DNA"/>
</dbReference>
<dbReference type="Gene3D" id="3.40.50.720">
    <property type="entry name" value="NAD(P)-binding Rossmann-like Domain"/>
    <property type="match status" value="1"/>
</dbReference>